<gene>
    <name evidence="1" type="ORF">SNE40_003237</name>
</gene>
<accession>A0AAN8K7K7</accession>
<dbReference type="Proteomes" id="UP001347796">
    <property type="component" value="Unassembled WGS sequence"/>
</dbReference>
<dbReference type="EMBL" id="JAZGQO010000002">
    <property type="protein sequence ID" value="KAK6191587.1"/>
    <property type="molecule type" value="Genomic_DNA"/>
</dbReference>
<dbReference type="AlphaFoldDB" id="A0AAN8K7K7"/>
<evidence type="ECO:0000313" key="1">
    <source>
        <dbReference type="EMBL" id="KAK6191587.1"/>
    </source>
</evidence>
<name>A0AAN8K7K7_PATCE</name>
<reference evidence="1 2" key="1">
    <citation type="submission" date="2024-01" db="EMBL/GenBank/DDBJ databases">
        <title>The genome of the rayed Mediterranean limpet Patella caerulea (Linnaeus, 1758).</title>
        <authorList>
            <person name="Anh-Thu Weber A."/>
            <person name="Halstead-Nussloch G."/>
        </authorList>
    </citation>
    <scope>NUCLEOTIDE SEQUENCE [LARGE SCALE GENOMIC DNA]</scope>
    <source>
        <strain evidence="1">AATW-2023a</strain>
        <tissue evidence="1">Whole specimen</tissue>
    </source>
</reference>
<protein>
    <submittedName>
        <fullName evidence="1">Uncharacterized protein</fullName>
    </submittedName>
</protein>
<sequence>MLVVSSSAAKGAFDETACVICNSAGKTLTGTNGGRVKIRIAVEQLQDSLAASRINAYSNTFMYHLKPKCCYSTYILNSEVEICPKKSEPELFEEVEEGESSDSYNVAKRRKKSSSSSYIDIERKCVICDRVRESCGDRGRVLYRISESDRAASFLDALNFYKDEVETRCAFFG</sequence>
<organism evidence="1 2">
    <name type="scientific">Patella caerulea</name>
    <name type="common">Rayed Mediterranean limpet</name>
    <dbReference type="NCBI Taxonomy" id="87958"/>
    <lineage>
        <taxon>Eukaryota</taxon>
        <taxon>Metazoa</taxon>
        <taxon>Spiralia</taxon>
        <taxon>Lophotrochozoa</taxon>
        <taxon>Mollusca</taxon>
        <taxon>Gastropoda</taxon>
        <taxon>Patellogastropoda</taxon>
        <taxon>Patelloidea</taxon>
        <taxon>Patellidae</taxon>
        <taxon>Patella</taxon>
    </lineage>
</organism>
<keyword evidence="2" id="KW-1185">Reference proteome</keyword>
<evidence type="ECO:0000313" key="2">
    <source>
        <dbReference type="Proteomes" id="UP001347796"/>
    </source>
</evidence>
<proteinExistence type="predicted"/>
<comment type="caution">
    <text evidence="1">The sequence shown here is derived from an EMBL/GenBank/DDBJ whole genome shotgun (WGS) entry which is preliminary data.</text>
</comment>